<keyword evidence="8" id="KW-0413">Isomerase</keyword>
<feature type="signal peptide" evidence="6">
    <location>
        <begin position="1"/>
        <end position="31"/>
    </location>
</feature>
<keyword evidence="3" id="KW-0735">Signal-anchor</keyword>
<sequence length="203" mass="21151">METPGMPLVRRSPLARARVLAALVLPALVLAGCAQDSGSTGTADALDQGYVSGDGSVRAWEPDERSEPVTITGTDYDGNAVDTSDYLGQVVLLNTWYAGCAPCRAEAPTLVDVDTNRDDVQVVGINGTDDAGTAQAFERTFEVSYPSIDDKDGSAVATLQGTVPLQAVPTTVLLDPEGRVAARVIGEVEPSTLDDLVDDAGEL</sequence>
<evidence type="ECO:0000256" key="6">
    <source>
        <dbReference type="SAM" id="SignalP"/>
    </source>
</evidence>
<dbReference type="PANTHER" id="PTHR42852:SF6">
    <property type="entry name" value="THIOL:DISULFIDE INTERCHANGE PROTEIN DSBE"/>
    <property type="match status" value="1"/>
</dbReference>
<dbReference type="Pfam" id="PF00578">
    <property type="entry name" value="AhpC-TSA"/>
    <property type="match status" value="1"/>
</dbReference>
<feature type="domain" description="Thioredoxin" evidence="7">
    <location>
        <begin position="60"/>
        <end position="202"/>
    </location>
</feature>
<keyword evidence="6" id="KW-0732">Signal</keyword>
<dbReference type="EMBL" id="LT629776">
    <property type="protein sequence ID" value="SDS85191.1"/>
    <property type="molecule type" value="Genomic_DNA"/>
</dbReference>
<keyword evidence="9" id="KW-1185">Reference proteome</keyword>
<dbReference type="Gene3D" id="3.40.30.10">
    <property type="entry name" value="Glutaredoxin"/>
    <property type="match status" value="1"/>
</dbReference>
<dbReference type="InterPro" id="IPR013766">
    <property type="entry name" value="Thioredoxin_domain"/>
</dbReference>
<evidence type="ECO:0000313" key="8">
    <source>
        <dbReference type="EMBL" id="SDS85191.1"/>
    </source>
</evidence>
<keyword evidence="3" id="KW-0812">Transmembrane</keyword>
<reference evidence="8 9" key="1">
    <citation type="submission" date="2016-10" db="EMBL/GenBank/DDBJ databases">
        <authorList>
            <person name="de Groot N.N."/>
        </authorList>
    </citation>
    <scope>NUCLEOTIDE SEQUENCE [LARGE SCALE GENOMIC DNA]</scope>
    <source>
        <strain evidence="8 9">DSM 22126</strain>
    </source>
</reference>
<accession>A0A1H1VLE5</accession>
<evidence type="ECO:0000259" key="7">
    <source>
        <dbReference type="PROSITE" id="PS51352"/>
    </source>
</evidence>
<dbReference type="InterPro" id="IPR036249">
    <property type="entry name" value="Thioredoxin-like_sf"/>
</dbReference>
<dbReference type="STRING" id="545619.SAMN04489860_2532"/>
<dbReference type="eggNOG" id="COG0526">
    <property type="taxonomic scope" value="Bacteria"/>
</dbReference>
<comment type="subcellular location">
    <subcellularLocation>
        <location evidence="1">Cell envelope</location>
    </subcellularLocation>
</comment>
<dbReference type="PROSITE" id="PS51352">
    <property type="entry name" value="THIOREDOXIN_2"/>
    <property type="match status" value="1"/>
</dbReference>
<proteinExistence type="predicted"/>
<dbReference type="GO" id="GO:0030313">
    <property type="term" value="C:cell envelope"/>
    <property type="evidence" value="ECO:0007669"/>
    <property type="project" value="UniProtKB-SubCell"/>
</dbReference>
<dbReference type="InterPro" id="IPR050553">
    <property type="entry name" value="Thioredoxin_ResA/DsbE_sf"/>
</dbReference>
<dbReference type="SUPFAM" id="SSF52833">
    <property type="entry name" value="Thioredoxin-like"/>
    <property type="match status" value="1"/>
</dbReference>
<evidence type="ECO:0000256" key="5">
    <source>
        <dbReference type="ARBA" id="ARBA00023284"/>
    </source>
</evidence>
<dbReference type="AlphaFoldDB" id="A0A1H1VLE5"/>
<evidence type="ECO:0000256" key="2">
    <source>
        <dbReference type="ARBA" id="ARBA00022748"/>
    </source>
</evidence>
<dbReference type="GO" id="GO:0017004">
    <property type="term" value="P:cytochrome complex assembly"/>
    <property type="evidence" value="ECO:0007669"/>
    <property type="project" value="UniProtKB-KW"/>
</dbReference>
<dbReference type="CDD" id="cd02966">
    <property type="entry name" value="TlpA_like_family"/>
    <property type="match status" value="1"/>
</dbReference>
<evidence type="ECO:0000256" key="3">
    <source>
        <dbReference type="ARBA" id="ARBA00022968"/>
    </source>
</evidence>
<keyword evidence="5" id="KW-0676">Redox-active center</keyword>
<dbReference type="PANTHER" id="PTHR42852">
    <property type="entry name" value="THIOL:DISULFIDE INTERCHANGE PROTEIN DSBE"/>
    <property type="match status" value="1"/>
</dbReference>
<evidence type="ECO:0000256" key="1">
    <source>
        <dbReference type="ARBA" id="ARBA00004196"/>
    </source>
</evidence>
<evidence type="ECO:0000313" key="9">
    <source>
        <dbReference type="Proteomes" id="UP000185663"/>
    </source>
</evidence>
<organism evidence="8 9">
    <name type="scientific">Paraoerskovia marina</name>
    <dbReference type="NCBI Taxonomy" id="545619"/>
    <lineage>
        <taxon>Bacteria</taxon>
        <taxon>Bacillati</taxon>
        <taxon>Actinomycetota</taxon>
        <taxon>Actinomycetes</taxon>
        <taxon>Micrococcales</taxon>
        <taxon>Cellulomonadaceae</taxon>
        <taxon>Paraoerskovia</taxon>
    </lineage>
</organism>
<name>A0A1H1VLE5_9CELL</name>
<dbReference type="Proteomes" id="UP000185663">
    <property type="component" value="Chromosome I"/>
</dbReference>
<dbReference type="GO" id="GO:0016209">
    <property type="term" value="F:antioxidant activity"/>
    <property type="evidence" value="ECO:0007669"/>
    <property type="project" value="InterPro"/>
</dbReference>
<dbReference type="GO" id="GO:0016491">
    <property type="term" value="F:oxidoreductase activity"/>
    <property type="evidence" value="ECO:0007669"/>
    <property type="project" value="InterPro"/>
</dbReference>
<keyword evidence="2" id="KW-0201">Cytochrome c-type biogenesis</keyword>
<feature type="chain" id="PRO_5039625167" evidence="6">
    <location>
        <begin position="32"/>
        <end position="203"/>
    </location>
</feature>
<protein>
    <submittedName>
        <fullName evidence="8">Thiol-disulfide isomerase or thioredoxin</fullName>
    </submittedName>
</protein>
<keyword evidence="4" id="KW-1015">Disulfide bond</keyword>
<dbReference type="InterPro" id="IPR000866">
    <property type="entry name" value="AhpC/TSA"/>
</dbReference>
<evidence type="ECO:0000256" key="4">
    <source>
        <dbReference type="ARBA" id="ARBA00023157"/>
    </source>
</evidence>
<dbReference type="GO" id="GO:0016853">
    <property type="term" value="F:isomerase activity"/>
    <property type="evidence" value="ECO:0007669"/>
    <property type="project" value="UniProtKB-KW"/>
</dbReference>
<gene>
    <name evidence="8" type="ORF">SAMN04489860_2532</name>
</gene>